<feature type="compositionally biased region" description="Polar residues" evidence="9">
    <location>
        <begin position="497"/>
        <end position="542"/>
    </location>
</feature>
<keyword evidence="12" id="KW-1185">Reference proteome</keyword>
<name>A0AAV9UB64_9PEZI</name>
<dbReference type="AlphaFoldDB" id="A0AAV9UB64"/>
<evidence type="ECO:0000256" key="3">
    <source>
        <dbReference type="ARBA" id="ARBA00022771"/>
    </source>
</evidence>
<dbReference type="SMART" id="SM00355">
    <property type="entry name" value="ZnF_C2H2"/>
    <property type="match status" value="5"/>
</dbReference>
<protein>
    <recommendedName>
        <fullName evidence="10">C2H2-type domain-containing protein</fullName>
    </recommendedName>
</protein>
<evidence type="ECO:0000259" key="10">
    <source>
        <dbReference type="PROSITE" id="PS50157"/>
    </source>
</evidence>
<sequence>MDPNNSQIGPKAKEATTVPVKEERVSAADQPSTRGWTATNQPTGQVAGQVRSAPGHAHARSLSIDRGITAGSGVLDTGQQQQNMGLQPSLHRQGSSQLPSFKSLISSVDDPNEKDPIPPITYNHNAGIESSSHPVTSSSPIRKQHICHSCKKTFPSKNSLSKHKQIHGERSHICSECSSKFHTKKDLTRHRDTVHASSSPNYVCPVLECARSNPKRAFSRRDNLRQHILQLHDKKYLEEIRNPQSFSPSHLHMQTDNTSVSPEGESSPLSDDLPPHTIDEVVEEHQPERIEVRTPIQLVIGEDEALEEEDTAAAGDKGKGRSAEYSSPPAPGRLQMPANRPHSPLESPRDVVMSTPKFLVQDFDPVPEQEPLEVRRSSVPQHSPIQRDEEKPAQTEDELDETWVINFLEGIEATELDQIAQLSPDGLKRKYPTITTQRRLNLIKFALRGFVAGFSRGYQCAHAAVFSAPQPAPSVSSRASLSVISPSHMPDGKASLSPLTPTSIAATSPTNRLGNDSGSTGIFGSSQQQQTKEPPTFRGESSVSFVVPHHPRANTAVQDVKPITNTSKAEDIPRPPPTSVATDAEGIVESYKCDHEKCGKTFTKKSEWKKHMQRHRRPFFCTFHWQERGEVQRFGSKDDWRRHEEHRHYQSEFYKCPGGSGDENCLSDFSGRLEFERHLEDYHKSVVASWTLPDGKINDDAKRDFLQRHHNGTDYIEDNFWCGFCAKLINIPPEMTGRRGKEIRVNHVADHFHKEQKDIRLWVKYNECNLADIAESLDKARKMYDRERNLRESDLELLDQHRQLPTLKEIFGPSGEPFTTNPQDPSPVQPDLWICCECRYLAQSRPNFVYAMNLGKDMECSSNDHRHHRRCPRCSVARY</sequence>
<feature type="compositionally biased region" description="Polar residues" evidence="9">
    <location>
        <begin position="245"/>
        <end position="261"/>
    </location>
</feature>
<feature type="region of interest" description="Disordered" evidence="9">
    <location>
        <begin position="1"/>
        <end position="111"/>
    </location>
</feature>
<reference evidence="11 12" key="1">
    <citation type="submission" date="2019-10" db="EMBL/GenBank/DDBJ databases">
        <authorList>
            <person name="Palmer J.M."/>
        </authorList>
    </citation>
    <scope>NUCLEOTIDE SEQUENCE [LARGE SCALE GENOMIC DNA]</scope>
    <source>
        <strain evidence="11 12">TWF696</strain>
    </source>
</reference>
<dbReference type="PROSITE" id="PS50157">
    <property type="entry name" value="ZINC_FINGER_C2H2_2"/>
    <property type="match status" value="3"/>
</dbReference>
<evidence type="ECO:0000256" key="6">
    <source>
        <dbReference type="ARBA" id="ARBA00023163"/>
    </source>
</evidence>
<evidence type="ECO:0000256" key="9">
    <source>
        <dbReference type="SAM" id="MobiDB-lite"/>
    </source>
</evidence>
<comment type="subcellular location">
    <subcellularLocation>
        <location evidence="1">Nucleus</location>
    </subcellularLocation>
</comment>
<keyword evidence="2" id="KW-0479">Metal-binding</keyword>
<dbReference type="InterPro" id="IPR036236">
    <property type="entry name" value="Znf_C2H2_sf"/>
</dbReference>
<feature type="compositionally biased region" description="Basic and acidic residues" evidence="9">
    <location>
        <begin position="273"/>
        <end position="292"/>
    </location>
</feature>
<dbReference type="InterPro" id="IPR013087">
    <property type="entry name" value="Znf_C2H2_type"/>
</dbReference>
<dbReference type="GO" id="GO:0005634">
    <property type="term" value="C:nucleus"/>
    <property type="evidence" value="ECO:0007669"/>
    <property type="project" value="UniProtKB-SubCell"/>
</dbReference>
<feature type="domain" description="C2H2-type" evidence="10">
    <location>
        <begin position="145"/>
        <end position="172"/>
    </location>
</feature>
<dbReference type="Gene3D" id="3.30.160.60">
    <property type="entry name" value="Classic Zinc Finger"/>
    <property type="match status" value="2"/>
</dbReference>
<dbReference type="InterPro" id="IPR051061">
    <property type="entry name" value="Zinc_finger_trans_reg"/>
</dbReference>
<feature type="region of interest" description="Disordered" evidence="9">
    <location>
        <begin position="488"/>
        <end position="542"/>
    </location>
</feature>
<evidence type="ECO:0000256" key="2">
    <source>
        <dbReference type="ARBA" id="ARBA00022723"/>
    </source>
</evidence>
<feature type="region of interest" description="Disordered" evidence="9">
    <location>
        <begin position="245"/>
        <end position="349"/>
    </location>
</feature>
<evidence type="ECO:0000256" key="7">
    <source>
        <dbReference type="ARBA" id="ARBA00023242"/>
    </source>
</evidence>
<dbReference type="PANTHER" id="PTHR46179">
    <property type="entry name" value="ZINC FINGER PROTEIN"/>
    <property type="match status" value="1"/>
</dbReference>
<keyword evidence="5" id="KW-0805">Transcription regulation</keyword>
<evidence type="ECO:0000256" key="4">
    <source>
        <dbReference type="ARBA" id="ARBA00022833"/>
    </source>
</evidence>
<feature type="compositionally biased region" description="Polar residues" evidence="9">
    <location>
        <begin position="29"/>
        <end position="46"/>
    </location>
</feature>
<gene>
    <name evidence="11" type="ORF">TWF696_001485</name>
</gene>
<accession>A0AAV9UB64</accession>
<keyword evidence="3 8" id="KW-0863">Zinc-finger</keyword>
<feature type="compositionally biased region" description="Acidic residues" evidence="9">
    <location>
        <begin position="301"/>
        <end position="311"/>
    </location>
</feature>
<evidence type="ECO:0000313" key="11">
    <source>
        <dbReference type="EMBL" id="KAK6338014.1"/>
    </source>
</evidence>
<dbReference type="Pfam" id="PF00096">
    <property type="entry name" value="zf-C2H2"/>
    <property type="match status" value="1"/>
</dbReference>
<evidence type="ECO:0000256" key="8">
    <source>
        <dbReference type="PROSITE-ProRule" id="PRU00042"/>
    </source>
</evidence>
<dbReference type="SUPFAM" id="SSF57667">
    <property type="entry name" value="beta-beta-alpha zinc fingers"/>
    <property type="match status" value="2"/>
</dbReference>
<evidence type="ECO:0000256" key="5">
    <source>
        <dbReference type="ARBA" id="ARBA00023015"/>
    </source>
</evidence>
<feature type="region of interest" description="Disordered" evidence="9">
    <location>
        <begin position="368"/>
        <end position="398"/>
    </location>
</feature>
<feature type="compositionally biased region" description="Polar residues" evidence="9">
    <location>
        <begin position="77"/>
        <end position="106"/>
    </location>
</feature>
<proteinExistence type="predicted"/>
<evidence type="ECO:0000256" key="1">
    <source>
        <dbReference type="ARBA" id="ARBA00004123"/>
    </source>
</evidence>
<keyword evidence="6" id="KW-0804">Transcription</keyword>
<dbReference type="EMBL" id="JAVHNQ010000010">
    <property type="protein sequence ID" value="KAK6338014.1"/>
    <property type="molecule type" value="Genomic_DNA"/>
</dbReference>
<dbReference type="Proteomes" id="UP001375240">
    <property type="component" value="Unassembled WGS sequence"/>
</dbReference>
<feature type="domain" description="C2H2-type" evidence="10">
    <location>
        <begin position="172"/>
        <end position="200"/>
    </location>
</feature>
<dbReference type="PROSITE" id="PS00028">
    <property type="entry name" value="ZINC_FINGER_C2H2_1"/>
    <property type="match status" value="3"/>
</dbReference>
<organism evidence="11 12">
    <name type="scientific">Orbilia brochopaga</name>
    <dbReference type="NCBI Taxonomy" id="3140254"/>
    <lineage>
        <taxon>Eukaryota</taxon>
        <taxon>Fungi</taxon>
        <taxon>Dikarya</taxon>
        <taxon>Ascomycota</taxon>
        <taxon>Pezizomycotina</taxon>
        <taxon>Orbiliomycetes</taxon>
        <taxon>Orbiliales</taxon>
        <taxon>Orbiliaceae</taxon>
        <taxon>Orbilia</taxon>
    </lineage>
</organism>
<keyword evidence="7" id="KW-0539">Nucleus</keyword>
<comment type="caution">
    <text evidence="11">The sequence shown here is derived from an EMBL/GenBank/DDBJ whole genome shotgun (WGS) entry which is preliminary data.</text>
</comment>
<keyword evidence="4" id="KW-0862">Zinc</keyword>
<dbReference type="PANTHER" id="PTHR46179:SF13">
    <property type="entry name" value="C2H2-TYPE DOMAIN-CONTAINING PROTEIN"/>
    <property type="match status" value="1"/>
</dbReference>
<feature type="domain" description="C2H2-type" evidence="10">
    <location>
        <begin position="591"/>
        <end position="615"/>
    </location>
</feature>
<evidence type="ECO:0000313" key="12">
    <source>
        <dbReference type="Proteomes" id="UP001375240"/>
    </source>
</evidence>
<dbReference type="GO" id="GO:0006357">
    <property type="term" value="P:regulation of transcription by RNA polymerase II"/>
    <property type="evidence" value="ECO:0007669"/>
    <property type="project" value="TreeGrafter"/>
</dbReference>
<dbReference type="GO" id="GO:0008270">
    <property type="term" value="F:zinc ion binding"/>
    <property type="evidence" value="ECO:0007669"/>
    <property type="project" value="UniProtKB-KW"/>
</dbReference>
<feature type="compositionally biased region" description="Basic and acidic residues" evidence="9">
    <location>
        <begin position="385"/>
        <end position="394"/>
    </location>
</feature>